<comment type="caution">
    <text evidence="3">The sequence shown here is derived from an EMBL/GenBank/DDBJ whole genome shotgun (WGS) entry which is preliminary data.</text>
</comment>
<accession>A0ABP5EI78</accession>
<evidence type="ECO:0000256" key="1">
    <source>
        <dbReference type="SAM" id="MobiDB-lite"/>
    </source>
</evidence>
<sequence length="252" mass="27380">MFMSDSPFTPAPTPDPERGASADDAAAHDPARTLRIGHAERDEVIEILRDAAAEGRIDTEELTERIERTVNAKFYVDLDAVVADLPVPPPSSAVRKQQEFRAVHQAPGASLQPYAAGPLATGDEPGHHPADPLVLRATWENEKRTGRWNPPPFIRLEPVAATAEINFLEVTTPLREIDVEVTSGMGMATIVVPETWGVNIDRLSSSWGTVKSKVSAVPQDGYPLVRVHGSVGMATFTARGAGYFERKRLEKG</sequence>
<dbReference type="Proteomes" id="UP001500755">
    <property type="component" value="Unassembled WGS sequence"/>
</dbReference>
<feature type="region of interest" description="Disordered" evidence="1">
    <location>
        <begin position="1"/>
        <end position="34"/>
    </location>
</feature>
<dbReference type="PANTHER" id="PTHR40763:SF5">
    <property type="entry name" value="MEMBRANE PROTEIN"/>
    <property type="match status" value="1"/>
</dbReference>
<dbReference type="InterPro" id="IPR012551">
    <property type="entry name" value="DUF1707_SHOCT-like"/>
</dbReference>
<dbReference type="EMBL" id="BAAANO010000004">
    <property type="protein sequence ID" value="GAA1999150.1"/>
    <property type="molecule type" value="Genomic_DNA"/>
</dbReference>
<evidence type="ECO:0000259" key="2">
    <source>
        <dbReference type="Pfam" id="PF08044"/>
    </source>
</evidence>
<protein>
    <recommendedName>
        <fullName evidence="2">DUF1707 domain-containing protein</fullName>
    </recommendedName>
</protein>
<feature type="domain" description="DUF1707" evidence="2">
    <location>
        <begin position="34"/>
        <end position="86"/>
    </location>
</feature>
<name>A0ABP5EI78_9MICO</name>
<reference evidence="4" key="1">
    <citation type="journal article" date="2019" name="Int. J. Syst. Evol. Microbiol.">
        <title>The Global Catalogue of Microorganisms (GCM) 10K type strain sequencing project: providing services to taxonomists for standard genome sequencing and annotation.</title>
        <authorList>
            <consortium name="The Broad Institute Genomics Platform"/>
            <consortium name="The Broad Institute Genome Sequencing Center for Infectious Disease"/>
            <person name="Wu L."/>
            <person name="Ma J."/>
        </authorList>
    </citation>
    <scope>NUCLEOTIDE SEQUENCE [LARGE SCALE GENOMIC DNA]</scope>
    <source>
        <strain evidence="4">JCM 14546</strain>
    </source>
</reference>
<feature type="compositionally biased region" description="Basic and acidic residues" evidence="1">
    <location>
        <begin position="15"/>
        <end position="34"/>
    </location>
</feature>
<dbReference type="Pfam" id="PF08044">
    <property type="entry name" value="DUF1707"/>
    <property type="match status" value="1"/>
</dbReference>
<keyword evidence="4" id="KW-1185">Reference proteome</keyword>
<evidence type="ECO:0000313" key="3">
    <source>
        <dbReference type="EMBL" id="GAA1999150.1"/>
    </source>
</evidence>
<organism evidence="3 4">
    <name type="scientific">Brevibacterium samyangense</name>
    <dbReference type="NCBI Taxonomy" id="366888"/>
    <lineage>
        <taxon>Bacteria</taxon>
        <taxon>Bacillati</taxon>
        <taxon>Actinomycetota</taxon>
        <taxon>Actinomycetes</taxon>
        <taxon>Micrococcales</taxon>
        <taxon>Brevibacteriaceae</taxon>
        <taxon>Brevibacterium</taxon>
    </lineage>
</organism>
<proteinExistence type="predicted"/>
<dbReference type="PANTHER" id="PTHR40763">
    <property type="entry name" value="MEMBRANE PROTEIN-RELATED"/>
    <property type="match status" value="1"/>
</dbReference>
<gene>
    <name evidence="3" type="ORF">GCM10009755_03250</name>
</gene>
<evidence type="ECO:0000313" key="4">
    <source>
        <dbReference type="Proteomes" id="UP001500755"/>
    </source>
</evidence>